<dbReference type="OMA" id="FYRPAVW"/>
<dbReference type="VEuPathDB" id="FungiDB:HCDG_03545"/>
<keyword evidence="2" id="KW-0378">Hydrolase</keyword>
<feature type="domain" description="Endonuclease/exonuclease/phosphatase" evidence="1">
    <location>
        <begin position="12"/>
        <end position="273"/>
    </location>
</feature>
<dbReference type="PANTHER" id="PTHR12121:SF36">
    <property type="entry name" value="ENDONUCLEASE_EXONUCLEASE_PHOSPHATASE DOMAIN-CONTAINING PROTEIN"/>
    <property type="match status" value="1"/>
</dbReference>
<dbReference type="EMBL" id="GG692422">
    <property type="protein sequence ID" value="EER42086.1"/>
    <property type="molecule type" value="Genomic_DNA"/>
</dbReference>
<dbReference type="OrthoDB" id="276515at2759"/>
<dbReference type="eggNOG" id="ENOG502QSS6">
    <property type="taxonomic scope" value="Eukaryota"/>
</dbReference>
<name>C6HBZ6_AJECH</name>
<dbReference type="HOGENOM" id="CLU_030508_0_0_1"/>
<dbReference type="GO" id="GO:0000175">
    <property type="term" value="F:3'-5'-RNA exonuclease activity"/>
    <property type="evidence" value="ECO:0007669"/>
    <property type="project" value="TreeGrafter"/>
</dbReference>
<dbReference type="FunFam" id="3.60.10.10:FF:000101">
    <property type="entry name" value="Endonuclease/exonuclease/phosphatase family protein"/>
    <property type="match status" value="1"/>
</dbReference>
<dbReference type="GO" id="GO:0004519">
    <property type="term" value="F:endonuclease activity"/>
    <property type="evidence" value="ECO:0007669"/>
    <property type="project" value="UniProtKB-KW"/>
</dbReference>
<keyword evidence="2" id="KW-0269">Exonuclease</keyword>
<dbReference type="Proteomes" id="UP000002624">
    <property type="component" value="Unassembled WGS sequence"/>
</dbReference>
<dbReference type="Pfam" id="PF03372">
    <property type="entry name" value="Exo_endo_phos"/>
    <property type="match status" value="1"/>
</dbReference>
<evidence type="ECO:0000313" key="3">
    <source>
        <dbReference type="Proteomes" id="UP000002624"/>
    </source>
</evidence>
<dbReference type="CDD" id="cd09083">
    <property type="entry name" value="EEP-1"/>
    <property type="match status" value="1"/>
</dbReference>
<proteinExistence type="predicted"/>
<dbReference type="PANTHER" id="PTHR12121">
    <property type="entry name" value="CARBON CATABOLITE REPRESSOR PROTEIN 4"/>
    <property type="match status" value="1"/>
</dbReference>
<protein>
    <submittedName>
        <fullName evidence="2">Endonuclease/exonuclease/phosphatase</fullName>
    </submittedName>
</protein>
<accession>C6HBZ6</accession>
<dbReference type="InterPro" id="IPR036691">
    <property type="entry name" value="Endo/exonu/phosph_ase_sf"/>
</dbReference>
<dbReference type="Gene3D" id="3.60.10.10">
    <property type="entry name" value="Endonuclease/exonuclease/phosphatase"/>
    <property type="match status" value="1"/>
</dbReference>
<gene>
    <name evidence="2" type="ORF">HCDG_03545</name>
</gene>
<dbReference type="AlphaFoldDB" id="C6HBZ6"/>
<evidence type="ECO:0000313" key="2">
    <source>
        <dbReference type="EMBL" id="EER42086.1"/>
    </source>
</evidence>
<evidence type="ECO:0000259" key="1">
    <source>
        <dbReference type="Pfam" id="PF03372"/>
    </source>
</evidence>
<organism evidence="2 3">
    <name type="scientific">Ajellomyces capsulatus (strain H143)</name>
    <name type="common">Darling's disease fungus</name>
    <name type="synonym">Histoplasma capsulatum</name>
    <dbReference type="NCBI Taxonomy" id="544712"/>
    <lineage>
        <taxon>Eukaryota</taxon>
        <taxon>Fungi</taxon>
        <taxon>Dikarya</taxon>
        <taxon>Ascomycota</taxon>
        <taxon>Pezizomycotina</taxon>
        <taxon>Eurotiomycetes</taxon>
        <taxon>Eurotiomycetidae</taxon>
        <taxon>Onygenales</taxon>
        <taxon>Ajellomycetaceae</taxon>
        <taxon>Histoplasma</taxon>
    </lineage>
</organism>
<dbReference type="InterPro" id="IPR050410">
    <property type="entry name" value="CCR4/nocturin_mRNA_transcr"/>
</dbReference>
<keyword evidence="2" id="KW-0540">Nuclease</keyword>
<dbReference type="SUPFAM" id="SSF56219">
    <property type="entry name" value="DNase I-like"/>
    <property type="match status" value="1"/>
</dbReference>
<sequence>MKVDRPLPIRILTHNIRYATSAPFRGEKPWKDRKQRLLNELHYHSCHNPETFICLQEVLHVQLNDILSGLNPSTSTSTGATTEWAYIGVGRDDGKQAGEYSPIFYRPAVWELEEFKTVWLSETPSVPSRGWDASSIRIVTIGVFKHLVSRKRVLGMSTHLDDQGSKSRYEAAKLILTMANLYLTKNRLASRNINGIFLAGDFNSEENQEAYRVLTAVDSQFVDAQKQVDTALRYGSENTYTGFGYEDEGPKRIDYVLFGPKHGVNPAWSVEGYAVVPNKFDDGVLNSDHRAVVADAELF</sequence>
<reference evidence="3" key="1">
    <citation type="submission" date="2009-05" db="EMBL/GenBank/DDBJ databases">
        <title>The genome sequence of Ajellomyces capsulatus strain H143.</title>
        <authorList>
            <person name="Champion M."/>
            <person name="Cuomo C.A."/>
            <person name="Ma L.-J."/>
            <person name="Henn M.R."/>
            <person name="Sil A."/>
            <person name="Goldman B."/>
            <person name="Young S.K."/>
            <person name="Kodira C.D."/>
            <person name="Zeng Q."/>
            <person name="Koehrsen M."/>
            <person name="Alvarado L."/>
            <person name="Berlin A.M."/>
            <person name="Borenstein D."/>
            <person name="Chen Z."/>
            <person name="Engels R."/>
            <person name="Freedman E."/>
            <person name="Gellesch M."/>
            <person name="Goldberg J."/>
            <person name="Griggs A."/>
            <person name="Gujja S."/>
            <person name="Heiman D.I."/>
            <person name="Hepburn T.A."/>
            <person name="Howarth C."/>
            <person name="Jen D."/>
            <person name="Larson L."/>
            <person name="Lewis B."/>
            <person name="Mehta T."/>
            <person name="Park D."/>
            <person name="Pearson M."/>
            <person name="Roberts A."/>
            <person name="Saif S."/>
            <person name="Shea T.D."/>
            <person name="Shenoy N."/>
            <person name="Sisk P."/>
            <person name="Stolte C."/>
            <person name="Sykes S."/>
            <person name="Walk T."/>
            <person name="White J."/>
            <person name="Yandava C."/>
            <person name="Klein B."/>
            <person name="McEwen J.G."/>
            <person name="Puccia R."/>
            <person name="Goldman G.H."/>
            <person name="Felipe M.S."/>
            <person name="Nino-Vega G."/>
            <person name="San-Blas G."/>
            <person name="Taylor J.W."/>
            <person name="Mendoza L."/>
            <person name="Galagan J.E."/>
            <person name="Nusbaum C."/>
            <person name="Birren B.W."/>
        </authorList>
    </citation>
    <scope>NUCLEOTIDE SEQUENCE [LARGE SCALE GENOMIC DNA]</scope>
    <source>
        <strain evidence="3">H143</strain>
    </source>
</reference>
<dbReference type="InterPro" id="IPR005135">
    <property type="entry name" value="Endo/exonuclease/phosphatase"/>
</dbReference>
<keyword evidence="2" id="KW-0255">Endonuclease</keyword>